<feature type="region of interest" description="Disordered" evidence="1">
    <location>
        <begin position="16"/>
        <end position="76"/>
    </location>
</feature>
<sequence>MYSSSYSSLYQHTAAATNPYPTNHDSNSPLASFNGLPGHSIDQSSASSSSASSTHPGMTSPLGNFPSTGTRNPVLGGSSGVGNYLAGPVGSASYPGNEDLIPSSAGSSAYQLVSGGNNGHGSGDVGAVAGVDTDASDTNNSATNANATGHSHSMGVSSNSSNPSLLVSSTAAPYGFTFPPLPPNEGVNSGFDPTSPYNLYQPTTQSSANPGPSGSSSRRGHKSSSSLASILIKPDLSVDSSNRQVNTGSSNRNPSPHRPSASITTATAELSLGDSSARDQSSSYGQTHHHRRRSSTTSLSPMKANTSSSTAASTPGGSSSSLAASSAAAAYRSHRRRRSAKSHSIDRDSVILSLYKQGKPLSEIARVAGLETEEEVRMHYELVINRRVDWNAEDIDCLKDLLEAGERAKWKYISDEVSRERNKRIPATACQKKFKEMFGVAEASSILGSSLCYVVFPDGWASLDTKPIDTSSSTSRQLQSVYENETLAQ</sequence>
<evidence type="ECO:0000313" key="2">
    <source>
        <dbReference type="EMBL" id="ANB11349.1"/>
    </source>
</evidence>
<dbReference type="AlphaFoldDB" id="A0A167C8C4"/>
<dbReference type="KEGG" id="slb:AWJ20_4155"/>
<feature type="compositionally biased region" description="Polar residues" evidence="1">
    <location>
        <begin position="191"/>
        <end position="205"/>
    </location>
</feature>
<accession>A0A167C8C4</accession>
<dbReference type="GeneID" id="30036256"/>
<proteinExistence type="predicted"/>
<evidence type="ECO:0000256" key="1">
    <source>
        <dbReference type="SAM" id="MobiDB-lite"/>
    </source>
</evidence>
<organism evidence="2 3">
    <name type="scientific">Sugiyamaella lignohabitans</name>
    <dbReference type="NCBI Taxonomy" id="796027"/>
    <lineage>
        <taxon>Eukaryota</taxon>
        <taxon>Fungi</taxon>
        <taxon>Dikarya</taxon>
        <taxon>Ascomycota</taxon>
        <taxon>Saccharomycotina</taxon>
        <taxon>Dipodascomycetes</taxon>
        <taxon>Dipodascales</taxon>
        <taxon>Trichomonascaceae</taxon>
        <taxon>Sugiyamaella</taxon>
    </lineage>
</organism>
<dbReference type="EMBL" id="CP014500">
    <property type="protein sequence ID" value="ANB11349.1"/>
    <property type="molecule type" value="Genomic_DNA"/>
</dbReference>
<feature type="region of interest" description="Disordered" evidence="1">
    <location>
        <begin position="115"/>
        <end position="163"/>
    </location>
</feature>
<protein>
    <submittedName>
        <fullName evidence="2">Adhesion and aggregation factor</fullName>
    </submittedName>
</protein>
<feature type="compositionally biased region" description="Polar residues" evidence="1">
    <location>
        <begin position="238"/>
        <end position="248"/>
    </location>
</feature>
<reference evidence="2 3" key="1">
    <citation type="submission" date="2016-02" db="EMBL/GenBank/DDBJ databases">
        <title>Complete genome sequence and transcriptome regulation of the pentose utilising yeast Sugiyamaella lignohabitans.</title>
        <authorList>
            <person name="Bellasio M."/>
            <person name="Peymann A."/>
            <person name="Valli M."/>
            <person name="Sipitzky M."/>
            <person name="Graf A."/>
            <person name="Sauer M."/>
            <person name="Marx H."/>
            <person name="Mattanovich D."/>
        </authorList>
    </citation>
    <scope>NUCLEOTIDE SEQUENCE [LARGE SCALE GENOMIC DNA]</scope>
    <source>
        <strain evidence="2 3">CBS 10342</strain>
    </source>
</reference>
<evidence type="ECO:0000313" key="3">
    <source>
        <dbReference type="Proteomes" id="UP000189580"/>
    </source>
</evidence>
<feature type="compositionally biased region" description="Low complexity" evidence="1">
    <location>
        <begin position="307"/>
        <end position="322"/>
    </location>
</feature>
<feature type="compositionally biased region" description="Low complexity" evidence="1">
    <location>
        <begin position="206"/>
        <end position="233"/>
    </location>
</feature>
<gene>
    <name evidence="2" type="primary">AAF1</name>
    <name evidence="2" type="ORF">AWJ20_4155</name>
</gene>
<dbReference type="OrthoDB" id="3981234at2759"/>
<feature type="region of interest" description="Disordered" evidence="1">
    <location>
        <begin position="185"/>
        <end position="322"/>
    </location>
</feature>
<feature type="compositionally biased region" description="Low complexity" evidence="1">
    <location>
        <begin position="249"/>
        <end position="262"/>
    </location>
</feature>
<keyword evidence="3" id="KW-1185">Reference proteome</keyword>
<feature type="compositionally biased region" description="Polar residues" evidence="1">
    <location>
        <begin position="54"/>
        <end position="71"/>
    </location>
</feature>
<feature type="compositionally biased region" description="Low complexity" evidence="1">
    <location>
        <begin position="44"/>
        <end position="53"/>
    </location>
</feature>
<name>A0A167C8C4_9ASCO</name>
<dbReference type="Proteomes" id="UP000189580">
    <property type="component" value="Chromosome c"/>
</dbReference>
<feature type="compositionally biased region" description="Polar residues" evidence="1">
    <location>
        <begin position="16"/>
        <end position="31"/>
    </location>
</feature>
<feature type="compositionally biased region" description="Low complexity" evidence="1">
    <location>
        <begin position="125"/>
        <end position="163"/>
    </location>
</feature>
<dbReference type="RefSeq" id="XP_018733826.1">
    <property type="nucleotide sequence ID" value="XM_018881214.1"/>
</dbReference>